<organism evidence="2 3">
    <name type="scientific">Octopus vulgaris</name>
    <name type="common">Common octopus</name>
    <dbReference type="NCBI Taxonomy" id="6645"/>
    <lineage>
        <taxon>Eukaryota</taxon>
        <taxon>Metazoa</taxon>
        <taxon>Spiralia</taxon>
        <taxon>Lophotrochozoa</taxon>
        <taxon>Mollusca</taxon>
        <taxon>Cephalopoda</taxon>
        <taxon>Coleoidea</taxon>
        <taxon>Octopodiformes</taxon>
        <taxon>Octopoda</taxon>
        <taxon>Incirrata</taxon>
        <taxon>Octopodidae</taxon>
        <taxon>Octopus</taxon>
    </lineage>
</organism>
<evidence type="ECO:0000313" key="2">
    <source>
        <dbReference type="EMBL" id="CAI9717036.1"/>
    </source>
</evidence>
<sequence>MVEEARKRLTREAKKQHEQSEAKKRNEQVTAKRKITYRLSGIKKPEVTCKCAKNKGKKKREKNDKNT</sequence>
<feature type="region of interest" description="Disordered" evidence="1">
    <location>
        <begin position="1"/>
        <end position="36"/>
    </location>
</feature>
<name>A0AA36EWP3_OCTVU</name>
<keyword evidence="3" id="KW-1185">Reference proteome</keyword>
<reference evidence="2" key="1">
    <citation type="submission" date="2023-08" db="EMBL/GenBank/DDBJ databases">
        <authorList>
            <person name="Alioto T."/>
            <person name="Alioto T."/>
            <person name="Gomez Garrido J."/>
        </authorList>
    </citation>
    <scope>NUCLEOTIDE SEQUENCE</scope>
</reference>
<accession>A0AA36EWP3</accession>
<dbReference type="EMBL" id="OX597815">
    <property type="protein sequence ID" value="CAI9717036.1"/>
    <property type="molecule type" value="Genomic_DNA"/>
</dbReference>
<evidence type="ECO:0000256" key="1">
    <source>
        <dbReference type="SAM" id="MobiDB-lite"/>
    </source>
</evidence>
<feature type="compositionally biased region" description="Basic and acidic residues" evidence="1">
    <location>
        <begin position="1"/>
        <end position="27"/>
    </location>
</feature>
<evidence type="ECO:0000313" key="3">
    <source>
        <dbReference type="Proteomes" id="UP001162480"/>
    </source>
</evidence>
<proteinExistence type="predicted"/>
<gene>
    <name evidence="2" type="ORF">OCTVUL_1B015685</name>
</gene>
<dbReference type="AlphaFoldDB" id="A0AA36EWP3"/>
<protein>
    <submittedName>
        <fullName evidence="2">Uncharacterized protein</fullName>
    </submittedName>
</protein>
<dbReference type="Proteomes" id="UP001162480">
    <property type="component" value="Chromosome 2"/>
</dbReference>